<name>A0ABR0NZZ0_GOSAR</name>
<dbReference type="PANTHER" id="PTHR35317">
    <property type="entry name" value="OS04G0629600 PROTEIN"/>
    <property type="match status" value="1"/>
</dbReference>
<organism evidence="1 2">
    <name type="scientific">Gossypium arboreum</name>
    <name type="common">Tree cotton</name>
    <name type="synonym">Gossypium nanking</name>
    <dbReference type="NCBI Taxonomy" id="29729"/>
    <lineage>
        <taxon>Eukaryota</taxon>
        <taxon>Viridiplantae</taxon>
        <taxon>Streptophyta</taxon>
        <taxon>Embryophyta</taxon>
        <taxon>Tracheophyta</taxon>
        <taxon>Spermatophyta</taxon>
        <taxon>Magnoliopsida</taxon>
        <taxon>eudicotyledons</taxon>
        <taxon>Gunneridae</taxon>
        <taxon>Pentapetalae</taxon>
        <taxon>rosids</taxon>
        <taxon>malvids</taxon>
        <taxon>Malvales</taxon>
        <taxon>Malvaceae</taxon>
        <taxon>Malvoideae</taxon>
        <taxon>Gossypium</taxon>
    </lineage>
</organism>
<sequence length="120" mass="13696">MQMLMTKIETLSMQDSETIDEFYAKLCSLSNQAFALGEKYSSSKFVRKVLRSLSKRLSIKMTTIEEVKDLKRFKIDEFIGSLETSNLNLYESNKVKSKGERSIALQVADEVLIPNAFSIK</sequence>
<dbReference type="Proteomes" id="UP001358586">
    <property type="component" value="Chromosome 8"/>
</dbReference>
<reference evidence="1 2" key="1">
    <citation type="submission" date="2023-03" db="EMBL/GenBank/DDBJ databases">
        <title>WGS of Gossypium arboreum.</title>
        <authorList>
            <person name="Yu D."/>
        </authorList>
    </citation>
    <scope>NUCLEOTIDE SEQUENCE [LARGE SCALE GENOMIC DNA]</scope>
    <source>
        <tissue evidence="1">Leaf</tissue>
    </source>
</reference>
<accession>A0ABR0NZZ0</accession>
<evidence type="ECO:0000313" key="1">
    <source>
        <dbReference type="EMBL" id="KAK5811898.1"/>
    </source>
</evidence>
<dbReference type="PANTHER" id="PTHR35317:SF35">
    <property type="entry name" value="DUF4219 DOMAIN-CONTAINING PROTEIN"/>
    <property type="match status" value="1"/>
</dbReference>
<proteinExistence type="predicted"/>
<gene>
    <name evidence="1" type="ORF">PVK06_027281</name>
</gene>
<dbReference type="EMBL" id="JARKNE010000008">
    <property type="protein sequence ID" value="KAK5811898.1"/>
    <property type="molecule type" value="Genomic_DNA"/>
</dbReference>
<evidence type="ECO:0000313" key="2">
    <source>
        <dbReference type="Proteomes" id="UP001358586"/>
    </source>
</evidence>
<keyword evidence="2" id="KW-1185">Reference proteome</keyword>
<comment type="caution">
    <text evidence="1">The sequence shown here is derived from an EMBL/GenBank/DDBJ whole genome shotgun (WGS) entry which is preliminary data.</text>
</comment>
<protein>
    <submittedName>
        <fullName evidence="1">Uncharacterized protein</fullName>
    </submittedName>
</protein>